<dbReference type="PROSITE" id="PS50089">
    <property type="entry name" value="ZF_RING_2"/>
    <property type="match status" value="1"/>
</dbReference>
<dbReference type="Ensembl" id="ENSAMXT00000048012.1">
    <property type="protein sequence ID" value="ENSAMXP00000038320.1"/>
    <property type="gene ID" value="ENSAMXG00000033729.1"/>
</dbReference>
<evidence type="ECO:0000256" key="3">
    <source>
        <dbReference type="ARBA" id="ARBA00022833"/>
    </source>
</evidence>
<dbReference type="Gene3D" id="3.30.160.60">
    <property type="entry name" value="Classic Zinc Finger"/>
    <property type="match status" value="1"/>
</dbReference>
<dbReference type="AlphaFoldDB" id="A0A3B1J8W9"/>
<dbReference type="Pfam" id="PF00643">
    <property type="entry name" value="zf-B_box"/>
    <property type="match status" value="1"/>
</dbReference>
<reference evidence="8" key="4">
    <citation type="submission" date="2025-09" db="UniProtKB">
        <authorList>
            <consortium name="Ensembl"/>
        </authorList>
    </citation>
    <scope>IDENTIFICATION</scope>
</reference>
<keyword evidence="5" id="KW-0175">Coiled coil</keyword>
<proteinExistence type="predicted"/>
<evidence type="ECO:0000256" key="4">
    <source>
        <dbReference type="PROSITE-ProRule" id="PRU00024"/>
    </source>
</evidence>
<dbReference type="InterPro" id="IPR050143">
    <property type="entry name" value="TRIM/RBCC"/>
</dbReference>
<dbReference type="InParanoid" id="A0A3B1J8W9"/>
<feature type="domain" description="B box-type" evidence="7">
    <location>
        <begin position="86"/>
        <end position="126"/>
    </location>
</feature>
<dbReference type="Proteomes" id="UP000018467">
    <property type="component" value="Unassembled WGS sequence"/>
</dbReference>
<dbReference type="Bgee" id="ENSAMXG00000033729">
    <property type="expression patterns" value="Expressed in zone of skin and 1 other cell type or tissue"/>
</dbReference>
<evidence type="ECO:0000256" key="1">
    <source>
        <dbReference type="ARBA" id="ARBA00022723"/>
    </source>
</evidence>
<reference evidence="9" key="1">
    <citation type="submission" date="2013-03" db="EMBL/GenBank/DDBJ databases">
        <authorList>
            <person name="Jeffery W."/>
            <person name="Warren W."/>
            <person name="Wilson R.K."/>
        </authorList>
    </citation>
    <scope>NUCLEOTIDE SEQUENCE</scope>
    <source>
        <strain evidence="9">female</strain>
    </source>
</reference>
<evidence type="ECO:0000313" key="9">
    <source>
        <dbReference type="Proteomes" id="UP000018467"/>
    </source>
</evidence>
<evidence type="ECO:0000259" key="6">
    <source>
        <dbReference type="PROSITE" id="PS50089"/>
    </source>
</evidence>
<dbReference type="InterPro" id="IPR003613">
    <property type="entry name" value="Ubox_domain"/>
</dbReference>
<dbReference type="GeneTree" id="ENSGT00970000193390"/>
<protein>
    <submittedName>
        <fullName evidence="8">Uncharacterized protein</fullName>
    </submittedName>
</protein>
<reference evidence="9" key="2">
    <citation type="journal article" date="2014" name="Nat. Commun.">
        <title>The cavefish genome reveals candidate genes for eye loss.</title>
        <authorList>
            <person name="McGaugh S.E."/>
            <person name="Gross J.B."/>
            <person name="Aken B."/>
            <person name="Blin M."/>
            <person name="Borowsky R."/>
            <person name="Chalopin D."/>
            <person name="Hinaux H."/>
            <person name="Jeffery W.R."/>
            <person name="Keene A."/>
            <person name="Ma L."/>
            <person name="Minx P."/>
            <person name="Murphy D."/>
            <person name="O'Quin K.E."/>
            <person name="Retaux S."/>
            <person name="Rohner N."/>
            <person name="Searle S.M."/>
            <person name="Stahl B.A."/>
            <person name="Tabin C."/>
            <person name="Volff J.N."/>
            <person name="Yoshizawa M."/>
            <person name="Warren W.C."/>
        </authorList>
    </citation>
    <scope>NUCLEOTIDE SEQUENCE [LARGE SCALE GENOMIC DNA]</scope>
    <source>
        <strain evidence="9">female</strain>
    </source>
</reference>
<dbReference type="PROSITE" id="PS50119">
    <property type="entry name" value="ZF_BBOX"/>
    <property type="match status" value="1"/>
</dbReference>
<dbReference type="Gene3D" id="2.60.120.920">
    <property type="match status" value="1"/>
</dbReference>
<dbReference type="PANTHER" id="PTHR24103">
    <property type="entry name" value="E3 UBIQUITIN-PROTEIN LIGASE TRIM"/>
    <property type="match status" value="1"/>
</dbReference>
<dbReference type="Gene3D" id="3.30.40.10">
    <property type="entry name" value="Zinc/RING finger domain, C3HC4 (zinc finger)"/>
    <property type="match status" value="1"/>
</dbReference>
<dbReference type="InterPro" id="IPR001841">
    <property type="entry name" value="Znf_RING"/>
</dbReference>
<dbReference type="GO" id="GO:0008270">
    <property type="term" value="F:zinc ion binding"/>
    <property type="evidence" value="ECO:0007669"/>
    <property type="project" value="UniProtKB-KW"/>
</dbReference>
<dbReference type="InterPro" id="IPR000315">
    <property type="entry name" value="Znf_B-box"/>
</dbReference>
<evidence type="ECO:0000256" key="2">
    <source>
        <dbReference type="ARBA" id="ARBA00022771"/>
    </source>
</evidence>
<keyword evidence="9" id="KW-1185">Reference proteome</keyword>
<dbReference type="SUPFAM" id="SSF57845">
    <property type="entry name" value="B-box zinc-binding domain"/>
    <property type="match status" value="1"/>
</dbReference>
<dbReference type="InterPro" id="IPR013320">
    <property type="entry name" value="ConA-like_dom_sf"/>
</dbReference>
<evidence type="ECO:0000313" key="8">
    <source>
        <dbReference type="Ensembl" id="ENSAMXP00000038320.1"/>
    </source>
</evidence>
<sequence>MASSQNSLEENLKCSICLDFFKDPVVLSCSHSFCKTCLDRSWNQNDEKNCPLCRKKIKRAPFKNLSLREACESFMEEKKRKISEESQGVICLDHAKKQKLFCMDDKKLVCMQCVSQNHQSHSFTAISNVASEYKTKLNEPLQELQNKLQNLNNKKLNFRLTSAKRLKSQVQQIEEQIKEEFEKLRQFLRDEEAARITALKQEEEEKKQKINEKIKEIEKVCSDLSERIKKTEDDMKGTRVCFYITKFTEPDPKLDSGALIDLVKHVGNLKFRVWEKMKDICPYYPVLLVPGSRTSNFQLCKDLISVRANPNTTSQPVSNSLPPAILGSEGFTSGTHSWTVEVGTSEHWAVGITSMSDNRVNSPCSLITLLNGKSSWDSSAHKFTKVRVKLDCEKTQVEYTDPDSKKVLQLNTYGFTAEMYPCFFTSSQDPLKILPAEVSVTVPTD</sequence>
<dbReference type="SUPFAM" id="SSF57850">
    <property type="entry name" value="RING/U-box"/>
    <property type="match status" value="1"/>
</dbReference>
<name>A0A3B1J8W9_ASTMX</name>
<feature type="domain" description="RING-type" evidence="6">
    <location>
        <begin position="14"/>
        <end position="54"/>
    </location>
</feature>
<dbReference type="SMART" id="SM00504">
    <property type="entry name" value="Ubox"/>
    <property type="match status" value="1"/>
</dbReference>
<reference evidence="8" key="3">
    <citation type="submission" date="2025-08" db="UniProtKB">
        <authorList>
            <consortium name="Ensembl"/>
        </authorList>
    </citation>
    <scope>IDENTIFICATION</scope>
</reference>
<dbReference type="InterPro" id="IPR013083">
    <property type="entry name" value="Znf_RING/FYVE/PHD"/>
</dbReference>
<feature type="coiled-coil region" evidence="5">
    <location>
        <begin position="134"/>
        <end position="234"/>
    </location>
</feature>
<evidence type="ECO:0000259" key="7">
    <source>
        <dbReference type="PROSITE" id="PS50119"/>
    </source>
</evidence>
<dbReference type="InterPro" id="IPR043136">
    <property type="entry name" value="B30.2/SPRY_sf"/>
</dbReference>
<dbReference type="SMART" id="SM00184">
    <property type="entry name" value="RING"/>
    <property type="match status" value="1"/>
</dbReference>
<dbReference type="GO" id="GO:0004842">
    <property type="term" value="F:ubiquitin-protein transferase activity"/>
    <property type="evidence" value="ECO:0007669"/>
    <property type="project" value="InterPro"/>
</dbReference>
<keyword evidence="1" id="KW-0479">Metal-binding</keyword>
<dbReference type="InterPro" id="IPR017907">
    <property type="entry name" value="Znf_RING_CS"/>
</dbReference>
<organism evidence="8 9">
    <name type="scientific">Astyanax mexicanus</name>
    <name type="common">Blind cave fish</name>
    <name type="synonym">Astyanax fasciatus mexicanus</name>
    <dbReference type="NCBI Taxonomy" id="7994"/>
    <lineage>
        <taxon>Eukaryota</taxon>
        <taxon>Metazoa</taxon>
        <taxon>Chordata</taxon>
        <taxon>Craniata</taxon>
        <taxon>Vertebrata</taxon>
        <taxon>Euteleostomi</taxon>
        <taxon>Actinopterygii</taxon>
        <taxon>Neopterygii</taxon>
        <taxon>Teleostei</taxon>
        <taxon>Ostariophysi</taxon>
        <taxon>Characiformes</taxon>
        <taxon>Characoidei</taxon>
        <taxon>Acestrorhamphidae</taxon>
        <taxon>Acestrorhamphinae</taxon>
        <taxon>Astyanax</taxon>
    </lineage>
</organism>
<dbReference type="CDD" id="cd19756">
    <property type="entry name" value="Bbox2"/>
    <property type="match status" value="1"/>
</dbReference>
<dbReference type="SUPFAM" id="SSF49899">
    <property type="entry name" value="Concanavalin A-like lectins/glucanases"/>
    <property type="match status" value="1"/>
</dbReference>
<dbReference type="PROSITE" id="PS00518">
    <property type="entry name" value="ZF_RING_1"/>
    <property type="match status" value="1"/>
</dbReference>
<dbReference type="Pfam" id="PF13923">
    <property type="entry name" value="zf-C3HC4_2"/>
    <property type="match status" value="1"/>
</dbReference>
<keyword evidence="2 4" id="KW-0863">Zinc-finger</keyword>
<accession>A0A3B1J8W9</accession>
<dbReference type="GO" id="GO:0016567">
    <property type="term" value="P:protein ubiquitination"/>
    <property type="evidence" value="ECO:0007669"/>
    <property type="project" value="InterPro"/>
</dbReference>
<dbReference type="STRING" id="7994.ENSAMXP00000038320"/>
<keyword evidence="3" id="KW-0862">Zinc</keyword>
<evidence type="ECO:0000256" key="5">
    <source>
        <dbReference type="SAM" id="Coils"/>
    </source>
</evidence>